<dbReference type="SUPFAM" id="SSF53720">
    <property type="entry name" value="ALDH-like"/>
    <property type="match status" value="1"/>
</dbReference>
<accession>A0ABS5WGX1</accession>
<dbReference type="Proteomes" id="UP000740413">
    <property type="component" value="Unassembled WGS sequence"/>
</dbReference>
<gene>
    <name evidence="5" type="ORF">HW347_13120</name>
</gene>
<dbReference type="Gene3D" id="3.40.309.10">
    <property type="entry name" value="Aldehyde Dehydrogenase, Chain A, domain 2"/>
    <property type="match status" value="1"/>
</dbReference>
<evidence type="ECO:0000256" key="1">
    <source>
        <dbReference type="ARBA" id="ARBA00023002"/>
    </source>
</evidence>
<evidence type="ECO:0000313" key="5">
    <source>
        <dbReference type="EMBL" id="MBT2162208.1"/>
    </source>
</evidence>
<dbReference type="InterPro" id="IPR016161">
    <property type="entry name" value="Ald_DH/histidinol_DH"/>
</dbReference>
<dbReference type="PROSITE" id="PS00070">
    <property type="entry name" value="ALDEHYDE_DEHYDR_CYS"/>
    <property type="match status" value="1"/>
</dbReference>
<dbReference type="InterPro" id="IPR016163">
    <property type="entry name" value="Ald_DH_C"/>
</dbReference>
<protein>
    <submittedName>
        <fullName evidence="5">Aldehyde dehydrogenase</fullName>
    </submittedName>
</protein>
<sequence>MSTQTVEHNLLQKPKFKDQYENYIGGKWVAPVKGEYFDNLSPVDGKVYTKIARSTAADIELAIDAAWEAAPEWNTSSATTRSNMLLKIADVMERNLETLARAETWDNGKAIRETTAADIPLAIDHFRYFAGVIRAEEGSVSELDSNTVALNVTEPLGVVAQIIPWNFPLLMATWKLAPALAAGNCVVIKPAEQTPAGIMILMELIEGILPAGVLNVVNGFGAEAGKPLASSPRIDKVAFTGETTTGQLIMQYASKNITPVTLELGGKSPNIFFESIIDADDDFFDKCLEGAVMFALNQGEICTCPSRLLVQESIYDRFIERVIERTKAIKLGHPLDPTTMMGAQASNDQFEKVMSYINIGKEEGCELLTGGDVAYVEGLEGGFYIQPTILKGNNKMRVFQEEIFGPVLCVTTFKDEAEAIEIANDTPYGLGAGVWTRDTHQAYQISRAVQAGRVWVNCYHLYPAHAPFGGYKKSGIGRENHKMMLAHYRQTKNMLISYDKKAMGFF</sequence>
<dbReference type="CDD" id="cd07559">
    <property type="entry name" value="ALDH_ACDHII_AcoD-like"/>
    <property type="match status" value="1"/>
</dbReference>
<dbReference type="Pfam" id="PF00171">
    <property type="entry name" value="Aldedh"/>
    <property type="match status" value="1"/>
</dbReference>
<feature type="domain" description="Aldehyde dehydrogenase" evidence="4">
    <location>
        <begin position="28"/>
        <end position="493"/>
    </location>
</feature>
<dbReference type="PANTHER" id="PTHR43111">
    <property type="entry name" value="ALDEHYDE DEHYDROGENASE B-RELATED"/>
    <property type="match status" value="1"/>
</dbReference>
<dbReference type="InterPro" id="IPR015590">
    <property type="entry name" value="Aldehyde_DH_dom"/>
</dbReference>
<keyword evidence="1 3" id="KW-0560">Oxidoreductase</keyword>
<organism evidence="5 6">
    <name type="scientific">Zobellia barbeyronii</name>
    <dbReference type="NCBI Taxonomy" id="2748009"/>
    <lineage>
        <taxon>Bacteria</taxon>
        <taxon>Pseudomonadati</taxon>
        <taxon>Bacteroidota</taxon>
        <taxon>Flavobacteriia</taxon>
        <taxon>Flavobacteriales</taxon>
        <taxon>Flavobacteriaceae</taxon>
        <taxon>Zobellia</taxon>
    </lineage>
</organism>
<name>A0ABS5WGX1_9FLAO</name>
<keyword evidence="6" id="KW-1185">Reference proteome</keyword>
<dbReference type="PROSITE" id="PS00687">
    <property type="entry name" value="ALDEHYDE_DEHYDR_GLU"/>
    <property type="match status" value="1"/>
</dbReference>
<dbReference type="Gene3D" id="3.40.605.10">
    <property type="entry name" value="Aldehyde Dehydrogenase, Chain A, domain 1"/>
    <property type="match status" value="1"/>
</dbReference>
<feature type="active site" evidence="2">
    <location>
        <position position="263"/>
    </location>
</feature>
<dbReference type="InterPro" id="IPR029510">
    <property type="entry name" value="Ald_DH_CS_GLU"/>
</dbReference>
<reference evidence="6" key="1">
    <citation type="submission" date="2023-07" db="EMBL/GenBank/DDBJ databases">
        <title>Zobellia barbeyronii sp. nov., a new marine flavobacterium, isolated from green and red algae.</title>
        <authorList>
            <person name="Nedashkovskaya O.I."/>
            <person name="Otstavnykh N."/>
            <person name="Zhukova N."/>
            <person name="Guzev K."/>
            <person name="Chausova V."/>
            <person name="Tekutyeva L."/>
            <person name="Mikhailov V."/>
            <person name="Isaeva M."/>
        </authorList>
    </citation>
    <scope>NUCLEOTIDE SEQUENCE [LARGE SCALE GENOMIC DNA]</scope>
    <source>
        <strain evidence="6">KMM 6746</strain>
    </source>
</reference>
<evidence type="ECO:0000259" key="4">
    <source>
        <dbReference type="Pfam" id="PF00171"/>
    </source>
</evidence>
<evidence type="ECO:0000256" key="2">
    <source>
        <dbReference type="PROSITE-ProRule" id="PRU10007"/>
    </source>
</evidence>
<evidence type="ECO:0000313" key="6">
    <source>
        <dbReference type="Proteomes" id="UP000740413"/>
    </source>
</evidence>
<dbReference type="EMBL" id="JACATN010000004">
    <property type="protein sequence ID" value="MBT2162208.1"/>
    <property type="molecule type" value="Genomic_DNA"/>
</dbReference>
<comment type="similarity">
    <text evidence="3">Belongs to the aldehyde dehydrogenase family.</text>
</comment>
<dbReference type="RefSeq" id="WP_155594500.1">
    <property type="nucleotide sequence ID" value="NZ_JACATN010000004.1"/>
</dbReference>
<dbReference type="InterPro" id="IPR016160">
    <property type="entry name" value="Ald_DH_CS_CYS"/>
</dbReference>
<dbReference type="InterPro" id="IPR016162">
    <property type="entry name" value="Ald_DH_N"/>
</dbReference>
<proteinExistence type="inferred from homology"/>
<dbReference type="PANTHER" id="PTHR43111:SF1">
    <property type="entry name" value="ALDEHYDE DEHYDROGENASE B-RELATED"/>
    <property type="match status" value="1"/>
</dbReference>
<comment type="caution">
    <text evidence="5">The sequence shown here is derived from an EMBL/GenBank/DDBJ whole genome shotgun (WGS) entry which is preliminary data.</text>
</comment>
<evidence type="ECO:0000256" key="3">
    <source>
        <dbReference type="RuleBase" id="RU003345"/>
    </source>
</evidence>